<dbReference type="InterPro" id="IPR002110">
    <property type="entry name" value="Ankyrin_rpt"/>
</dbReference>
<evidence type="ECO:0000313" key="3">
    <source>
        <dbReference type="EMBL" id="EAY02538.1"/>
    </source>
</evidence>
<dbReference type="OrthoDB" id="10251692at2759"/>
<dbReference type="RefSeq" id="XP_001314777.1">
    <property type="nucleotide sequence ID" value="XM_001314743.1"/>
</dbReference>
<evidence type="ECO:0000259" key="2">
    <source>
        <dbReference type="Pfam" id="PF11929"/>
    </source>
</evidence>
<feature type="repeat" description="ANK" evidence="1">
    <location>
        <begin position="323"/>
        <end position="347"/>
    </location>
</feature>
<dbReference type="SMART" id="SM00248">
    <property type="entry name" value="ANK"/>
    <property type="match status" value="8"/>
</dbReference>
<accession>A2EXT4</accession>
<dbReference type="AlphaFoldDB" id="A2EXT4"/>
<dbReference type="InParanoid" id="A2EXT4"/>
<dbReference type="PROSITE" id="PS50088">
    <property type="entry name" value="ANK_REPEAT"/>
    <property type="match status" value="4"/>
</dbReference>
<evidence type="ECO:0000313" key="4">
    <source>
        <dbReference type="Proteomes" id="UP000001542"/>
    </source>
</evidence>
<reference evidence="3" key="1">
    <citation type="submission" date="2006-10" db="EMBL/GenBank/DDBJ databases">
        <authorList>
            <person name="Amadeo P."/>
            <person name="Zhao Q."/>
            <person name="Wortman J."/>
            <person name="Fraser-Liggett C."/>
            <person name="Carlton J."/>
        </authorList>
    </citation>
    <scope>NUCLEOTIDE SEQUENCE</scope>
    <source>
        <strain evidence="3">G3</strain>
    </source>
</reference>
<name>A2EXT4_TRIV3</name>
<dbReference type="Gene3D" id="1.25.40.20">
    <property type="entry name" value="Ankyrin repeat-containing domain"/>
    <property type="match status" value="1"/>
</dbReference>
<feature type="domain" description="DUF3447" evidence="2">
    <location>
        <begin position="68"/>
        <end position="142"/>
    </location>
</feature>
<organism evidence="3 4">
    <name type="scientific">Trichomonas vaginalis (strain ATCC PRA-98 / G3)</name>
    <dbReference type="NCBI Taxonomy" id="412133"/>
    <lineage>
        <taxon>Eukaryota</taxon>
        <taxon>Metamonada</taxon>
        <taxon>Parabasalia</taxon>
        <taxon>Trichomonadida</taxon>
        <taxon>Trichomonadidae</taxon>
        <taxon>Trichomonas</taxon>
    </lineage>
</organism>
<dbReference type="InterPro" id="IPR036770">
    <property type="entry name" value="Ankyrin_rpt-contain_sf"/>
</dbReference>
<dbReference type="PANTHER" id="PTHR24182:SF13">
    <property type="entry name" value="LD18443P"/>
    <property type="match status" value="1"/>
</dbReference>
<dbReference type="VEuPathDB" id="TrichDB:TVAGG3_0653900"/>
<evidence type="ECO:0000256" key="1">
    <source>
        <dbReference type="PROSITE-ProRule" id="PRU00023"/>
    </source>
</evidence>
<dbReference type="PANTHER" id="PTHR24182">
    <property type="entry name" value="ANKYRIN REPEAT AND SOCS BOX CONTAINING 4"/>
    <property type="match status" value="1"/>
</dbReference>
<keyword evidence="4" id="KW-1185">Reference proteome</keyword>
<keyword evidence="1" id="KW-0040">ANK repeat</keyword>
<dbReference type="EMBL" id="DS113533">
    <property type="protein sequence ID" value="EAY02538.1"/>
    <property type="molecule type" value="Genomic_DNA"/>
</dbReference>
<dbReference type="PROSITE" id="PS50297">
    <property type="entry name" value="ANK_REP_REGION"/>
    <property type="match status" value="4"/>
</dbReference>
<protein>
    <recommendedName>
        <fullName evidence="2">DUF3447 domain-containing protein</fullName>
    </recommendedName>
</protein>
<dbReference type="Proteomes" id="UP000001542">
    <property type="component" value="Unassembled WGS sequence"/>
</dbReference>
<dbReference type="Pfam" id="PF00023">
    <property type="entry name" value="Ank"/>
    <property type="match status" value="1"/>
</dbReference>
<dbReference type="SMR" id="A2EXT4"/>
<feature type="repeat" description="ANK" evidence="1">
    <location>
        <begin position="182"/>
        <end position="210"/>
    </location>
</feature>
<feature type="repeat" description="ANK" evidence="1">
    <location>
        <begin position="248"/>
        <end position="280"/>
    </location>
</feature>
<proteinExistence type="predicted"/>
<dbReference type="eggNOG" id="KOG4177">
    <property type="taxonomic scope" value="Eukaryota"/>
</dbReference>
<sequence>MEAFSDNQVIKAIKNDDVKLFENLISKEGFDLNEIFKNTPIIAVDLNYIEICCYYGSMQCFMLLRSKFNCKITEKCLNYAFLNNNIKMINECLLDQKPGKDLMKYAIFSYNIDLVMFLINKYKMQIDPNDCISAHNIEAFIVQLEQTGDFDKYFQFTYRFNFLDLVKYFCPFVKDIDARDENGLSPIMHAIVYNKYELAELLVSNGSNVNGPFAEDSYILQMTVALGRFKFAELLVLNGANVNAVDKNGQYVVHYAAQANNKDIYKLLVSHGADLNVKDQNGRTAYDLAMGLGHKDLGKYLISLGFKKEEEEDRYHRAAKDMNGKNPLHVAVVKHDYKTVELLLKSGDIDINERDSYGLTAMFYALALGDMDIFKLLIRYGADVNMKYWY</sequence>
<dbReference type="Pfam" id="PF12796">
    <property type="entry name" value="Ank_2"/>
    <property type="match status" value="2"/>
</dbReference>
<gene>
    <name evidence="3" type="ORF">TVAG_494870</name>
</gene>
<dbReference type="VEuPathDB" id="TrichDB:TVAG_494870"/>
<reference evidence="3" key="2">
    <citation type="journal article" date="2007" name="Science">
        <title>Draft genome sequence of the sexually transmitted pathogen Trichomonas vaginalis.</title>
        <authorList>
            <person name="Carlton J.M."/>
            <person name="Hirt R.P."/>
            <person name="Silva J.C."/>
            <person name="Delcher A.L."/>
            <person name="Schatz M."/>
            <person name="Zhao Q."/>
            <person name="Wortman J.R."/>
            <person name="Bidwell S.L."/>
            <person name="Alsmark U.C.M."/>
            <person name="Besteiro S."/>
            <person name="Sicheritz-Ponten T."/>
            <person name="Noel C.J."/>
            <person name="Dacks J.B."/>
            <person name="Foster P.G."/>
            <person name="Simillion C."/>
            <person name="Van de Peer Y."/>
            <person name="Miranda-Saavedra D."/>
            <person name="Barton G.J."/>
            <person name="Westrop G.D."/>
            <person name="Mueller S."/>
            <person name="Dessi D."/>
            <person name="Fiori P.L."/>
            <person name="Ren Q."/>
            <person name="Paulsen I."/>
            <person name="Zhang H."/>
            <person name="Bastida-Corcuera F.D."/>
            <person name="Simoes-Barbosa A."/>
            <person name="Brown M.T."/>
            <person name="Hayes R.D."/>
            <person name="Mukherjee M."/>
            <person name="Okumura C.Y."/>
            <person name="Schneider R."/>
            <person name="Smith A.J."/>
            <person name="Vanacova S."/>
            <person name="Villalvazo M."/>
            <person name="Haas B.J."/>
            <person name="Pertea M."/>
            <person name="Feldblyum T.V."/>
            <person name="Utterback T.R."/>
            <person name="Shu C.L."/>
            <person name="Osoegawa K."/>
            <person name="de Jong P.J."/>
            <person name="Hrdy I."/>
            <person name="Horvathova L."/>
            <person name="Zubacova Z."/>
            <person name="Dolezal P."/>
            <person name="Malik S.B."/>
            <person name="Logsdon J.M. Jr."/>
            <person name="Henze K."/>
            <person name="Gupta A."/>
            <person name="Wang C.C."/>
            <person name="Dunne R.L."/>
            <person name="Upcroft J.A."/>
            <person name="Upcroft P."/>
            <person name="White O."/>
            <person name="Salzberg S.L."/>
            <person name="Tang P."/>
            <person name="Chiu C.-H."/>
            <person name="Lee Y.-S."/>
            <person name="Embley T.M."/>
            <person name="Coombs G.H."/>
            <person name="Mottram J.C."/>
            <person name="Tachezy J."/>
            <person name="Fraser-Liggett C.M."/>
            <person name="Johnson P.J."/>
        </authorList>
    </citation>
    <scope>NUCLEOTIDE SEQUENCE [LARGE SCALE GENOMIC DNA]</scope>
    <source>
        <strain evidence="3">G3</strain>
    </source>
</reference>
<dbReference type="STRING" id="5722.A2EXT4"/>
<dbReference type="InterPro" id="IPR020683">
    <property type="entry name" value="DUF3447"/>
</dbReference>
<dbReference type="SUPFAM" id="SSF48403">
    <property type="entry name" value="Ankyrin repeat"/>
    <property type="match status" value="2"/>
</dbReference>
<dbReference type="KEGG" id="tva:4760375"/>
<feature type="repeat" description="ANK" evidence="1">
    <location>
        <begin position="357"/>
        <end position="389"/>
    </location>
</feature>
<dbReference type="Pfam" id="PF11929">
    <property type="entry name" value="DUF3447"/>
    <property type="match status" value="1"/>
</dbReference>